<comment type="caution">
    <text evidence="1">The sequence shown here is derived from an EMBL/GenBank/DDBJ whole genome shotgun (WGS) entry which is preliminary data.</text>
</comment>
<keyword evidence="2" id="KW-1185">Reference proteome</keyword>
<protein>
    <submittedName>
        <fullName evidence="1">Uncharacterized protein</fullName>
    </submittedName>
</protein>
<sequence length="44" mass="5036">MWFVFYNSSRYVTEFFKSYDTFGLHSNMVLRASGSTAETVTGSL</sequence>
<reference evidence="2" key="1">
    <citation type="journal article" date="2023" name="G3 (Bethesda)">
        <title>Genome assembly and association tests identify interacting loci associated with vigor, precocity, and sex in interspecific pistachio rootstocks.</title>
        <authorList>
            <person name="Palmer W."/>
            <person name="Jacygrad E."/>
            <person name="Sagayaradj S."/>
            <person name="Cavanaugh K."/>
            <person name="Han R."/>
            <person name="Bertier L."/>
            <person name="Beede B."/>
            <person name="Kafkas S."/>
            <person name="Golino D."/>
            <person name="Preece J."/>
            <person name="Michelmore R."/>
        </authorList>
    </citation>
    <scope>NUCLEOTIDE SEQUENCE [LARGE SCALE GENOMIC DNA]</scope>
</reference>
<evidence type="ECO:0000313" key="1">
    <source>
        <dbReference type="EMBL" id="KAJ0031116.1"/>
    </source>
</evidence>
<accession>A0ACC0Y750</accession>
<proteinExistence type="predicted"/>
<gene>
    <name evidence="1" type="ORF">Pint_14142</name>
</gene>
<dbReference type="Proteomes" id="UP001163603">
    <property type="component" value="Chromosome 8"/>
</dbReference>
<name>A0ACC0Y750_9ROSI</name>
<dbReference type="EMBL" id="CM047743">
    <property type="protein sequence ID" value="KAJ0031116.1"/>
    <property type="molecule type" value="Genomic_DNA"/>
</dbReference>
<evidence type="ECO:0000313" key="2">
    <source>
        <dbReference type="Proteomes" id="UP001163603"/>
    </source>
</evidence>
<organism evidence="1 2">
    <name type="scientific">Pistacia integerrima</name>
    <dbReference type="NCBI Taxonomy" id="434235"/>
    <lineage>
        <taxon>Eukaryota</taxon>
        <taxon>Viridiplantae</taxon>
        <taxon>Streptophyta</taxon>
        <taxon>Embryophyta</taxon>
        <taxon>Tracheophyta</taxon>
        <taxon>Spermatophyta</taxon>
        <taxon>Magnoliopsida</taxon>
        <taxon>eudicotyledons</taxon>
        <taxon>Gunneridae</taxon>
        <taxon>Pentapetalae</taxon>
        <taxon>rosids</taxon>
        <taxon>malvids</taxon>
        <taxon>Sapindales</taxon>
        <taxon>Anacardiaceae</taxon>
        <taxon>Pistacia</taxon>
    </lineage>
</organism>